<dbReference type="GO" id="GO:0003723">
    <property type="term" value="F:RNA binding"/>
    <property type="evidence" value="ECO:0007669"/>
    <property type="project" value="UniProtKB-KW"/>
</dbReference>
<evidence type="ECO:0000256" key="14">
    <source>
        <dbReference type="PROSITE-ProRule" id="PRU00047"/>
    </source>
</evidence>
<dbReference type="OrthoDB" id="784533at2759"/>
<dbReference type="RefSeq" id="XP_038976501.1">
    <property type="nucleotide sequence ID" value="XM_039120573.1"/>
</dbReference>
<dbReference type="InterPro" id="IPR043128">
    <property type="entry name" value="Rev_trsase/Diguanyl_cyclase"/>
</dbReference>
<dbReference type="InterPro" id="IPR036397">
    <property type="entry name" value="RNaseH_sf"/>
</dbReference>
<evidence type="ECO:0000259" key="18">
    <source>
        <dbReference type="PROSITE" id="PS50994"/>
    </source>
</evidence>
<evidence type="ECO:0000256" key="6">
    <source>
        <dbReference type="ARBA" id="ARBA00022759"/>
    </source>
</evidence>
<keyword evidence="2" id="KW-0808">Transferase</keyword>
<dbReference type="PANTHER" id="PTHR37984:SF5">
    <property type="entry name" value="PROTEIN NYNRIN-LIKE"/>
    <property type="match status" value="1"/>
</dbReference>
<keyword evidence="4" id="KW-0540">Nuclease</keyword>
<dbReference type="SUPFAM" id="SSF56672">
    <property type="entry name" value="DNA/RNA polymerases"/>
    <property type="match status" value="1"/>
</dbReference>
<evidence type="ECO:0000256" key="9">
    <source>
        <dbReference type="ARBA" id="ARBA00022884"/>
    </source>
</evidence>
<dbReference type="InterPro" id="IPR050951">
    <property type="entry name" value="Retrovirus_Pol_polyprotein"/>
</dbReference>
<keyword evidence="9" id="KW-0694">RNA-binding</keyword>
<evidence type="ECO:0000256" key="10">
    <source>
        <dbReference type="ARBA" id="ARBA00022908"/>
    </source>
</evidence>
<dbReference type="GO" id="GO:0004190">
    <property type="term" value="F:aspartic-type endopeptidase activity"/>
    <property type="evidence" value="ECO:0007669"/>
    <property type="project" value="UniProtKB-KW"/>
</dbReference>
<dbReference type="Gene3D" id="4.10.60.10">
    <property type="entry name" value="Zinc finger, CCHC-type"/>
    <property type="match status" value="1"/>
</dbReference>
<evidence type="ECO:0000256" key="12">
    <source>
        <dbReference type="ARBA" id="ARBA00023125"/>
    </source>
</evidence>
<keyword evidence="19" id="KW-1185">Reference proteome</keyword>
<dbReference type="Pfam" id="PF00078">
    <property type="entry name" value="RVT_1"/>
    <property type="match status" value="1"/>
</dbReference>
<evidence type="ECO:0000256" key="13">
    <source>
        <dbReference type="ARBA" id="ARBA00023268"/>
    </source>
</evidence>
<dbReference type="FunFam" id="3.30.70.270:FF:000020">
    <property type="entry name" value="Transposon Tf2-6 polyprotein-like Protein"/>
    <property type="match status" value="1"/>
</dbReference>
<keyword evidence="5" id="KW-0064">Aspartyl protease</keyword>
<dbReference type="PROSITE" id="PS50158">
    <property type="entry name" value="ZF_CCHC"/>
    <property type="match status" value="1"/>
</dbReference>
<feature type="compositionally biased region" description="Basic and acidic residues" evidence="15">
    <location>
        <begin position="93"/>
        <end position="106"/>
    </location>
</feature>
<evidence type="ECO:0000256" key="5">
    <source>
        <dbReference type="ARBA" id="ARBA00022750"/>
    </source>
</evidence>
<sequence>MTVAQYATKFEEMSRYAPTLISEDSDRARKFENGLRGRIQQVTAFELSSYKDVVNKALVIEKGLDNAQAAREKNMKKKFRPTDSPSQNSRSFKSKDQRWNQVVTRDKGQARGAIRCYKCGGPHLKRDCTWVGGTCFSCGQEGHKAIVCPNGKEPQRRQASQSSQRAPINRAPQEGQQQEGGQQRPRTQGRVYALTEQDAKTSNSVVTGMIRLLSYDVNILFDSGATHSFISANFVRKNNEISPVLLEFDLCVSMSSGDVILVNSVCKNCILDIKDRKMNADLPVLEMNDFDLILGMDWLVAYHATVDCFEKAIKFQISGQPVFGLVGSKSPHRIKLISSLQAKKLLAKDELPELPPDRKIEFSIDLITGTGPISKAPYRMAPAELKELKEQLQELLDKGFFRPSVSPWGVLVLFVKSKDGSLRLCIDYRELNRVTIRNKYPLPRIDDLFDQLQGAQVFSKIDLRFGYHQLKIKAEDVPKTAFRTRYGHYEFLVMPFGLTNAPAAFMDLMNRIFKPYLDQFVVVFIDDILAHSKSSQEHEEHLRIVLQTLREKKLYAKLSKCEFWLDSIFFLGHVISKEGVSVDLMKVEAVVGWSRPTNVIEVRSFLELVGYYRRFVEEFFRIAMPLSRLTQKQVKFEWTDDCEQSFQELKKRLVTAPVLAIPSGTEGFTIYSDASRKGLGCVLMQNGKVIAYASRQLKSYEQNYPTHDLELAAVVFALKIWRHYLYGEHCDVFTDHKSLKYIFTQKELNLKQRRDTRFVSQFWKSLHKALGTKLDFSTAFHLQIDGQSERTIQILEDMLRACVMDLGGAWDSYLSLVEFAYNNSYQASIQMAPFEASNGRKCRSPICWDDVGERKLLGPEIVQQTVDMILVIREWLLIAQSRQKSYADNRRRELEF</sequence>
<name>A0A8B8ZQI6_PHODC</name>
<protein>
    <submittedName>
        <fullName evidence="20">Uncharacterized protein LOC120107335</fullName>
    </submittedName>
</protein>
<dbReference type="FunFam" id="3.10.10.10:FF:000007">
    <property type="entry name" value="Retrovirus-related Pol polyprotein from transposon 17.6-like Protein"/>
    <property type="match status" value="1"/>
</dbReference>
<dbReference type="PROSITE" id="PS00141">
    <property type="entry name" value="ASP_PROTEASE"/>
    <property type="match status" value="1"/>
</dbReference>
<dbReference type="GO" id="GO:0006508">
    <property type="term" value="P:proteolysis"/>
    <property type="evidence" value="ECO:0007669"/>
    <property type="project" value="UniProtKB-KW"/>
</dbReference>
<dbReference type="Gene3D" id="2.40.70.10">
    <property type="entry name" value="Acid Proteases"/>
    <property type="match status" value="1"/>
</dbReference>
<feature type="domain" description="Integrase catalytic" evidence="18">
    <location>
        <begin position="658"/>
        <end position="841"/>
    </location>
</feature>
<evidence type="ECO:0000256" key="7">
    <source>
        <dbReference type="ARBA" id="ARBA00022801"/>
    </source>
</evidence>
<dbReference type="KEGG" id="pda:120107335"/>
<dbReference type="GO" id="GO:0015074">
    <property type="term" value="P:DNA integration"/>
    <property type="evidence" value="ECO:0007669"/>
    <property type="project" value="UniProtKB-KW"/>
</dbReference>
<dbReference type="GO" id="GO:0003964">
    <property type="term" value="F:RNA-directed DNA polymerase activity"/>
    <property type="evidence" value="ECO:0007669"/>
    <property type="project" value="UniProtKB-KW"/>
</dbReference>
<keyword evidence="14" id="KW-0862">Zinc</keyword>
<dbReference type="InterPro" id="IPR001878">
    <property type="entry name" value="Znf_CCHC"/>
</dbReference>
<evidence type="ECO:0000256" key="11">
    <source>
        <dbReference type="ARBA" id="ARBA00022918"/>
    </source>
</evidence>
<organism evidence="19 20">
    <name type="scientific">Phoenix dactylifera</name>
    <name type="common">Date palm</name>
    <dbReference type="NCBI Taxonomy" id="42345"/>
    <lineage>
        <taxon>Eukaryota</taxon>
        <taxon>Viridiplantae</taxon>
        <taxon>Streptophyta</taxon>
        <taxon>Embryophyta</taxon>
        <taxon>Tracheophyta</taxon>
        <taxon>Spermatophyta</taxon>
        <taxon>Magnoliopsida</taxon>
        <taxon>Liliopsida</taxon>
        <taxon>Arecaceae</taxon>
        <taxon>Coryphoideae</taxon>
        <taxon>Phoeniceae</taxon>
        <taxon>Phoenix</taxon>
    </lineage>
</organism>
<reference evidence="20" key="1">
    <citation type="submission" date="2025-08" db="UniProtKB">
        <authorList>
            <consortium name="RefSeq"/>
        </authorList>
    </citation>
    <scope>IDENTIFICATION</scope>
    <source>
        <tissue evidence="20">Young leaves</tissue>
    </source>
</reference>
<dbReference type="InterPro" id="IPR021109">
    <property type="entry name" value="Peptidase_aspartic_dom_sf"/>
</dbReference>
<evidence type="ECO:0000256" key="4">
    <source>
        <dbReference type="ARBA" id="ARBA00022722"/>
    </source>
</evidence>
<dbReference type="CDD" id="cd00303">
    <property type="entry name" value="retropepsin_like"/>
    <property type="match status" value="1"/>
</dbReference>
<dbReference type="InterPro" id="IPR036875">
    <property type="entry name" value="Znf_CCHC_sf"/>
</dbReference>
<feature type="domain" description="Reverse transcriptase" evidence="17">
    <location>
        <begin position="394"/>
        <end position="575"/>
    </location>
</feature>
<dbReference type="Gene3D" id="3.10.10.10">
    <property type="entry name" value="HIV Type 1 Reverse Transcriptase, subunit A, domain 1"/>
    <property type="match status" value="1"/>
</dbReference>
<dbReference type="Gene3D" id="3.30.420.10">
    <property type="entry name" value="Ribonuclease H-like superfamily/Ribonuclease H"/>
    <property type="match status" value="1"/>
</dbReference>
<evidence type="ECO:0000313" key="19">
    <source>
        <dbReference type="Proteomes" id="UP000228380"/>
    </source>
</evidence>
<keyword evidence="1" id="KW-0645">Protease</keyword>
<evidence type="ECO:0000256" key="1">
    <source>
        <dbReference type="ARBA" id="ARBA00022670"/>
    </source>
</evidence>
<dbReference type="InterPro" id="IPR043502">
    <property type="entry name" value="DNA/RNA_pol_sf"/>
</dbReference>
<evidence type="ECO:0000256" key="3">
    <source>
        <dbReference type="ARBA" id="ARBA00022695"/>
    </source>
</evidence>
<feature type="region of interest" description="Disordered" evidence="15">
    <location>
        <begin position="148"/>
        <end position="191"/>
    </location>
</feature>
<keyword evidence="14" id="KW-0863">Zinc-finger</keyword>
<keyword evidence="7" id="KW-0378">Hydrolase</keyword>
<evidence type="ECO:0000256" key="15">
    <source>
        <dbReference type="SAM" id="MobiDB-lite"/>
    </source>
</evidence>
<evidence type="ECO:0000259" key="17">
    <source>
        <dbReference type="PROSITE" id="PS50878"/>
    </source>
</evidence>
<accession>A0A8B8ZQI6</accession>
<keyword evidence="6" id="KW-0255">Endonuclease</keyword>
<dbReference type="Proteomes" id="UP000228380">
    <property type="component" value="Unplaced"/>
</dbReference>
<dbReference type="SUPFAM" id="SSF50630">
    <property type="entry name" value="Acid proteases"/>
    <property type="match status" value="1"/>
</dbReference>
<keyword evidence="8" id="KW-0460">Magnesium</keyword>
<dbReference type="GO" id="GO:0004519">
    <property type="term" value="F:endonuclease activity"/>
    <property type="evidence" value="ECO:0007669"/>
    <property type="project" value="UniProtKB-KW"/>
</dbReference>
<dbReference type="InterPro" id="IPR041577">
    <property type="entry name" value="RT_RNaseH_2"/>
</dbReference>
<dbReference type="GO" id="GO:0003677">
    <property type="term" value="F:DNA binding"/>
    <property type="evidence" value="ECO:0007669"/>
    <property type="project" value="UniProtKB-KW"/>
</dbReference>
<keyword evidence="12" id="KW-0238">DNA-binding</keyword>
<dbReference type="FunFam" id="3.10.20.370:FF:000001">
    <property type="entry name" value="Retrovirus-related Pol polyprotein from transposon 17.6-like protein"/>
    <property type="match status" value="1"/>
</dbReference>
<dbReference type="CDD" id="cd09274">
    <property type="entry name" value="RNase_HI_RT_Ty3"/>
    <property type="match status" value="1"/>
</dbReference>
<feature type="compositionally biased region" description="Low complexity" evidence="15">
    <location>
        <begin position="157"/>
        <end position="190"/>
    </location>
</feature>
<dbReference type="Gene3D" id="3.30.70.270">
    <property type="match status" value="2"/>
</dbReference>
<evidence type="ECO:0000256" key="2">
    <source>
        <dbReference type="ARBA" id="ARBA00022679"/>
    </source>
</evidence>
<dbReference type="Pfam" id="PF17919">
    <property type="entry name" value="RT_RNaseH_2"/>
    <property type="match status" value="1"/>
</dbReference>
<keyword evidence="11" id="KW-0695">RNA-directed DNA polymerase</keyword>
<gene>
    <name evidence="20" type="primary">LOC120107335</name>
</gene>
<keyword evidence="14" id="KW-0479">Metal-binding</keyword>
<feature type="domain" description="CCHC-type" evidence="16">
    <location>
        <begin position="135"/>
        <end position="150"/>
    </location>
</feature>
<dbReference type="PANTHER" id="PTHR37984">
    <property type="entry name" value="PROTEIN CBG26694"/>
    <property type="match status" value="1"/>
</dbReference>
<keyword evidence="3" id="KW-0548">Nucleotidyltransferase</keyword>
<dbReference type="InterPro" id="IPR012337">
    <property type="entry name" value="RNaseH-like_sf"/>
</dbReference>
<dbReference type="InterPro" id="IPR001969">
    <property type="entry name" value="Aspartic_peptidase_AS"/>
</dbReference>
<dbReference type="SMART" id="SM00343">
    <property type="entry name" value="ZnF_C2HC"/>
    <property type="match status" value="2"/>
</dbReference>
<evidence type="ECO:0000259" key="16">
    <source>
        <dbReference type="PROSITE" id="PS50158"/>
    </source>
</evidence>
<dbReference type="SUPFAM" id="SSF53098">
    <property type="entry name" value="Ribonuclease H-like"/>
    <property type="match status" value="1"/>
</dbReference>
<keyword evidence="10" id="KW-0229">DNA integration</keyword>
<dbReference type="PROSITE" id="PS50878">
    <property type="entry name" value="RT_POL"/>
    <property type="match status" value="1"/>
</dbReference>
<evidence type="ECO:0000313" key="20">
    <source>
        <dbReference type="RefSeq" id="XP_038976501.1"/>
    </source>
</evidence>
<dbReference type="InterPro" id="IPR001584">
    <property type="entry name" value="Integrase_cat-core"/>
</dbReference>
<dbReference type="InterPro" id="IPR000477">
    <property type="entry name" value="RT_dom"/>
</dbReference>
<dbReference type="SUPFAM" id="SSF57756">
    <property type="entry name" value="Retrovirus zinc finger-like domains"/>
    <property type="match status" value="1"/>
</dbReference>
<evidence type="ECO:0000256" key="8">
    <source>
        <dbReference type="ARBA" id="ARBA00022842"/>
    </source>
</evidence>
<keyword evidence="13" id="KW-0511">Multifunctional enzyme</keyword>
<dbReference type="AlphaFoldDB" id="A0A8B8ZQI6"/>
<dbReference type="Pfam" id="PF08284">
    <property type="entry name" value="RVP_2"/>
    <property type="match status" value="1"/>
</dbReference>
<dbReference type="GeneID" id="120107335"/>
<dbReference type="GO" id="GO:0008270">
    <property type="term" value="F:zinc ion binding"/>
    <property type="evidence" value="ECO:0007669"/>
    <property type="project" value="UniProtKB-KW"/>
</dbReference>
<feature type="region of interest" description="Disordered" evidence="15">
    <location>
        <begin position="71"/>
        <end position="106"/>
    </location>
</feature>
<dbReference type="PROSITE" id="PS50994">
    <property type="entry name" value="INTEGRASE"/>
    <property type="match status" value="1"/>
</dbReference>
<dbReference type="CDD" id="cd01647">
    <property type="entry name" value="RT_LTR"/>
    <property type="match status" value="1"/>
</dbReference>
<proteinExistence type="predicted"/>